<keyword evidence="2" id="KW-1185">Reference proteome</keyword>
<dbReference type="Proteomes" id="UP000299102">
    <property type="component" value="Unassembled WGS sequence"/>
</dbReference>
<organism evidence="1 2">
    <name type="scientific">Eumeta variegata</name>
    <name type="common">Bagworm moth</name>
    <name type="synonym">Eumeta japonica</name>
    <dbReference type="NCBI Taxonomy" id="151549"/>
    <lineage>
        <taxon>Eukaryota</taxon>
        <taxon>Metazoa</taxon>
        <taxon>Ecdysozoa</taxon>
        <taxon>Arthropoda</taxon>
        <taxon>Hexapoda</taxon>
        <taxon>Insecta</taxon>
        <taxon>Pterygota</taxon>
        <taxon>Neoptera</taxon>
        <taxon>Endopterygota</taxon>
        <taxon>Lepidoptera</taxon>
        <taxon>Glossata</taxon>
        <taxon>Ditrysia</taxon>
        <taxon>Tineoidea</taxon>
        <taxon>Psychidae</taxon>
        <taxon>Oiketicinae</taxon>
        <taxon>Eumeta</taxon>
    </lineage>
</organism>
<evidence type="ECO:0000313" key="1">
    <source>
        <dbReference type="EMBL" id="GBP72753.1"/>
    </source>
</evidence>
<evidence type="ECO:0000313" key="2">
    <source>
        <dbReference type="Proteomes" id="UP000299102"/>
    </source>
</evidence>
<dbReference type="STRING" id="151549.A0A4C1YBP1"/>
<dbReference type="EMBL" id="BGZK01001155">
    <property type="protein sequence ID" value="GBP72753.1"/>
    <property type="molecule type" value="Genomic_DNA"/>
</dbReference>
<accession>A0A4C1YBP1</accession>
<protein>
    <submittedName>
        <fullName evidence="1">Uncharacterized protein</fullName>
    </submittedName>
</protein>
<sequence length="116" mass="13422">MELPIKKKRSNERSKVNGALLAIMKSESVSGQARLTIHNRILIPMLMYGSESCVRQKKNESRINAVEMRSVRSMCGVSRKDRCRNSDVREQYELKEDVVSRVERGMFRWFGVGEVE</sequence>
<proteinExistence type="predicted"/>
<comment type="caution">
    <text evidence="1">The sequence shown here is derived from an EMBL/GenBank/DDBJ whole genome shotgun (WGS) entry which is preliminary data.</text>
</comment>
<reference evidence="1 2" key="1">
    <citation type="journal article" date="2019" name="Commun. Biol.">
        <title>The bagworm genome reveals a unique fibroin gene that provides high tensile strength.</title>
        <authorList>
            <person name="Kono N."/>
            <person name="Nakamura H."/>
            <person name="Ohtoshi R."/>
            <person name="Tomita M."/>
            <person name="Numata K."/>
            <person name="Arakawa K."/>
        </authorList>
    </citation>
    <scope>NUCLEOTIDE SEQUENCE [LARGE SCALE GENOMIC DNA]</scope>
</reference>
<dbReference type="OrthoDB" id="6904667at2759"/>
<name>A0A4C1YBP1_EUMVA</name>
<gene>
    <name evidence="1" type="ORF">EVAR_75372_1</name>
</gene>
<dbReference type="AlphaFoldDB" id="A0A4C1YBP1"/>